<dbReference type="Proteomes" id="UP001161390">
    <property type="component" value="Unassembled WGS sequence"/>
</dbReference>
<dbReference type="RefSeq" id="WP_284371811.1">
    <property type="nucleotide sequence ID" value="NZ_BSNJ01000003.1"/>
</dbReference>
<dbReference type="SUPFAM" id="SSF46785">
    <property type="entry name" value="Winged helix' DNA-binding domain"/>
    <property type="match status" value="1"/>
</dbReference>
<name>A0ABQ5V197_9PROT</name>
<dbReference type="Pfam" id="PF12802">
    <property type="entry name" value="MarR_2"/>
    <property type="match status" value="1"/>
</dbReference>
<keyword evidence="2" id="KW-0238">DNA-binding</keyword>
<dbReference type="InterPro" id="IPR000835">
    <property type="entry name" value="HTH_MarR-typ"/>
</dbReference>
<protein>
    <submittedName>
        <fullName evidence="5">MarR family transcriptional regulator</fullName>
    </submittedName>
</protein>
<evidence type="ECO:0000256" key="2">
    <source>
        <dbReference type="ARBA" id="ARBA00023125"/>
    </source>
</evidence>
<evidence type="ECO:0000256" key="1">
    <source>
        <dbReference type="ARBA" id="ARBA00023015"/>
    </source>
</evidence>
<keyword evidence="1" id="KW-0805">Transcription regulation</keyword>
<accession>A0ABQ5V197</accession>
<reference evidence="5" key="2">
    <citation type="submission" date="2023-01" db="EMBL/GenBank/DDBJ databases">
        <title>Draft genome sequence of Algimonas porphyrae strain NBRC 108216.</title>
        <authorList>
            <person name="Sun Q."/>
            <person name="Mori K."/>
        </authorList>
    </citation>
    <scope>NUCLEOTIDE SEQUENCE</scope>
    <source>
        <strain evidence="5">NBRC 108216</strain>
    </source>
</reference>
<comment type="caution">
    <text evidence="5">The sequence shown here is derived from an EMBL/GenBank/DDBJ whole genome shotgun (WGS) entry which is preliminary data.</text>
</comment>
<sequence length="173" mass="19330">MGQSDQTDGSDIVDTIVDSFRHERPDVSSSVLRLICRIILAGRVLENDAAMRLKPSGLSYTDFDILGMLRVSGPPYELQPNQLIERVHLTSGALAIAVGRLEREAYVVRRQGTEDKRTRFVRLTDRGVAAIDEALSRRFQSAMTALLPMGEDRLDALSDQLDTITKRMSETPR</sequence>
<dbReference type="Gene3D" id="1.10.10.10">
    <property type="entry name" value="Winged helix-like DNA-binding domain superfamily/Winged helix DNA-binding domain"/>
    <property type="match status" value="1"/>
</dbReference>
<evidence type="ECO:0000313" key="6">
    <source>
        <dbReference type="Proteomes" id="UP001161390"/>
    </source>
</evidence>
<dbReference type="PROSITE" id="PS50995">
    <property type="entry name" value="HTH_MARR_2"/>
    <property type="match status" value="1"/>
</dbReference>
<dbReference type="InterPro" id="IPR036390">
    <property type="entry name" value="WH_DNA-bd_sf"/>
</dbReference>
<dbReference type="PANTHER" id="PTHR42756:SF1">
    <property type="entry name" value="TRANSCRIPTIONAL REPRESSOR OF EMRAB OPERON"/>
    <property type="match status" value="1"/>
</dbReference>
<keyword evidence="3" id="KW-0804">Transcription</keyword>
<feature type="domain" description="HTH marR-type" evidence="4">
    <location>
        <begin position="28"/>
        <end position="166"/>
    </location>
</feature>
<dbReference type="PANTHER" id="PTHR42756">
    <property type="entry name" value="TRANSCRIPTIONAL REGULATOR, MARR"/>
    <property type="match status" value="1"/>
</dbReference>
<evidence type="ECO:0000259" key="4">
    <source>
        <dbReference type="PROSITE" id="PS50995"/>
    </source>
</evidence>
<dbReference type="InterPro" id="IPR036388">
    <property type="entry name" value="WH-like_DNA-bd_sf"/>
</dbReference>
<dbReference type="EMBL" id="BSNJ01000003">
    <property type="protein sequence ID" value="GLQ20862.1"/>
    <property type="molecule type" value="Genomic_DNA"/>
</dbReference>
<keyword evidence="6" id="KW-1185">Reference proteome</keyword>
<evidence type="ECO:0000313" key="5">
    <source>
        <dbReference type="EMBL" id="GLQ20862.1"/>
    </source>
</evidence>
<organism evidence="5 6">
    <name type="scientific">Algimonas porphyrae</name>
    <dbReference type="NCBI Taxonomy" id="1128113"/>
    <lineage>
        <taxon>Bacteria</taxon>
        <taxon>Pseudomonadati</taxon>
        <taxon>Pseudomonadota</taxon>
        <taxon>Alphaproteobacteria</taxon>
        <taxon>Maricaulales</taxon>
        <taxon>Robiginitomaculaceae</taxon>
        <taxon>Algimonas</taxon>
    </lineage>
</organism>
<evidence type="ECO:0000256" key="3">
    <source>
        <dbReference type="ARBA" id="ARBA00023163"/>
    </source>
</evidence>
<proteinExistence type="predicted"/>
<reference evidence="5" key="1">
    <citation type="journal article" date="2014" name="Int. J. Syst. Evol. Microbiol.">
        <title>Complete genome of a new Firmicutes species belonging to the dominant human colonic microbiota ('Ruminococcus bicirculans') reveals two chromosomes and a selective capacity to utilize plant glucans.</title>
        <authorList>
            <consortium name="NISC Comparative Sequencing Program"/>
            <person name="Wegmann U."/>
            <person name="Louis P."/>
            <person name="Goesmann A."/>
            <person name="Henrissat B."/>
            <person name="Duncan S.H."/>
            <person name="Flint H.J."/>
        </authorList>
    </citation>
    <scope>NUCLEOTIDE SEQUENCE</scope>
    <source>
        <strain evidence="5">NBRC 108216</strain>
    </source>
</reference>
<dbReference type="SMART" id="SM00347">
    <property type="entry name" value="HTH_MARR"/>
    <property type="match status" value="1"/>
</dbReference>
<gene>
    <name evidence="5" type="ORF">GCM10007854_18170</name>
</gene>